<protein>
    <submittedName>
        <fullName evidence="3">Tetratricopeptide repeat domain 1</fullName>
    </submittedName>
</protein>
<dbReference type="Gene3D" id="1.25.40.10">
    <property type="entry name" value="Tetratricopeptide repeat domain"/>
    <property type="match status" value="1"/>
</dbReference>
<feature type="region of interest" description="Disordered" evidence="2">
    <location>
        <begin position="1"/>
        <end position="91"/>
    </location>
</feature>
<evidence type="ECO:0000256" key="1">
    <source>
        <dbReference type="PROSITE-ProRule" id="PRU00339"/>
    </source>
</evidence>
<dbReference type="InterPro" id="IPR011990">
    <property type="entry name" value="TPR-like_helical_dom_sf"/>
</dbReference>
<organism evidence="3 4">
    <name type="scientific">Hippocampus comes</name>
    <name type="common">Tiger tail seahorse</name>
    <dbReference type="NCBI Taxonomy" id="109280"/>
    <lineage>
        <taxon>Eukaryota</taxon>
        <taxon>Metazoa</taxon>
        <taxon>Chordata</taxon>
        <taxon>Craniata</taxon>
        <taxon>Vertebrata</taxon>
        <taxon>Euteleostomi</taxon>
        <taxon>Actinopterygii</taxon>
        <taxon>Neopterygii</taxon>
        <taxon>Teleostei</taxon>
        <taxon>Neoteleostei</taxon>
        <taxon>Acanthomorphata</taxon>
        <taxon>Syngnathiaria</taxon>
        <taxon>Syngnathiformes</taxon>
        <taxon>Syngnathoidei</taxon>
        <taxon>Syngnathidae</taxon>
        <taxon>Hippocampus</taxon>
    </lineage>
</organism>
<sequence>MSRQAAEQKCSEEDSADREDFFDCQETLEHPDRGDQDGRHTKTDSRHQPTDDTSTEPTEDAGDDSDGDLKDFGEVAEDDHQEEEEENLTEGEMEVKVVDDLEGSTNASVALTFLSPQSRRLESLTLKEEGNCHFKNGGELHHWSLAEQSYTQALRLCPRRFSQERAVLFSNRAAARLHLERKDDGIADCSRALELNPDYVKALLRRAELYEQTEQLEKALDDYQKVLERDPKQTAAGQACARLPQQIHEKNEKLKAEMLGKLKDLGNLVLRPFGLSTSNFQVNQDAATGSYSINFVNKAGDT</sequence>
<proteinExistence type="predicted"/>
<feature type="compositionally biased region" description="Acidic residues" evidence="2">
    <location>
        <begin position="74"/>
        <end position="91"/>
    </location>
</feature>
<keyword evidence="4" id="KW-1185">Reference proteome</keyword>
<dbReference type="PANTHER" id="PTHR46014">
    <property type="entry name" value="TETRATRICOPEPTIDE REPEAT PROTEIN 1"/>
    <property type="match status" value="1"/>
</dbReference>
<dbReference type="PANTHER" id="PTHR46014:SF1">
    <property type="entry name" value="TETRATRICOPEPTIDE REPEAT PROTEIN 1"/>
    <property type="match status" value="1"/>
</dbReference>
<dbReference type="AlphaFoldDB" id="A0A3Q2XRE0"/>
<keyword evidence="1" id="KW-0802">TPR repeat</keyword>
<dbReference type="PROSITE" id="PS50005">
    <property type="entry name" value="TPR"/>
    <property type="match status" value="1"/>
</dbReference>
<evidence type="ECO:0000313" key="4">
    <source>
        <dbReference type="Proteomes" id="UP000264820"/>
    </source>
</evidence>
<reference evidence="3" key="2">
    <citation type="submission" date="2025-09" db="UniProtKB">
        <authorList>
            <consortium name="Ensembl"/>
        </authorList>
    </citation>
    <scope>IDENTIFICATION</scope>
</reference>
<evidence type="ECO:0000256" key="2">
    <source>
        <dbReference type="SAM" id="MobiDB-lite"/>
    </source>
</evidence>
<dbReference type="Proteomes" id="UP000264820">
    <property type="component" value="Unplaced"/>
</dbReference>
<dbReference type="SMART" id="SM00028">
    <property type="entry name" value="TPR"/>
    <property type="match status" value="3"/>
</dbReference>
<reference evidence="3" key="1">
    <citation type="submission" date="2025-08" db="UniProtKB">
        <authorList>
            <consortium name="Ensembl"/>
        </authorList>
    </citation>
    <scope>IDENTIFICATION</scope>
</reference>
<accession>A0A3Q2XRE0</accession>
<feature type="compositionally biased region" description="Acidic residues" evidence="2">
    <location>
        <begin position="53"/>
        <end position="66"/>
    </location>
</feature>
<evidence type="ECO:0000313" key="3">
    <source>
        <dbReference type="Ensembl" id="ENSHCOP00000006782.1"/>
    </source>
</evidence>
<dbReference type="SUPFAM" id="SSF48452">
    <property type="entry name" value="TPR-like"/>
    <property type="match status" value="1"/>
</dbReference>
<dbReference type="GeneTree" id="ENSGT00940000157213"/>
<dbReference type="InterPro" id="IPR019734">
    <property type="entry name" value="TPR_rpt"/>
</dbReference>
<dbReference type="PROSITE" id="PS50293">
    <property type="entry name" value="TPR_REGION"/>
    <property type="match status" value="1"/>
</dbReference>
<feature type="compositionally biased region" description="Acidic residues" evidence="2">
    <location>
        <begin position="13"/>
        <end position="23"/>
    </location>
</feature>
<dbReference type="STRING" id="109280.ENSHCOP00000006782"/>
<dbReference type="Ensembl" id="ENSHCOT00000003102.1">
    <property type="protein sequence ID" value="ENSHCOP00000006782.1"/>
    <property type="gene ID" value="ENSHCOG00000008650.1"/>
</dbReference>
<feature type="compositionally biased region" description="Basic and acidic residues" evidence="2">
    <location>
        <begin position="27"/>
        <end position="50"/>
    </location>
</feature>
<name>A0A3Q2XRE0_HIPCM</name>
<feature type="repeat" description="TPR" evidence="1">
    <location>
        <begin position="200"/>
        <end position="233"/>
    </location>
</feature>
<dbReference type="InterPro" id="IPR052769">
    <property type="entry name" value="TPR_domain_protein"/>
</dbReference>
<dbReference type="Pfam" id="PF00515">
    <property type="entry name" value="TPR_1"/>
    <property type="match status" value="1"/>
</dbReference>